<keyword evidence="3" id="KW-0326">Glycosidase</keyword>
<dbReference type="EMBL" id="JAGGNH010000009">
    <property type="protein sequence ID" value="KAJ0963230.1"/>
    <property type="molecule type" value="Genomic_DNA"/>
</dbReference>
<gene>
    <name evidence="6" type="ORF">J5N97_028352</name>
</gene>
<comment type="similarity">
    <text evidence="1 4">Belongs to the glycosyl hydrolase 17 family.</text>
</comment>
<dbReference type="InterPro" id="IPR044965">
    <property type="entry name" value="Glyco_hydro_17_plant"/>
</dbReference>
<evidence type="ECO:0000313" key="6">
    <source>
        <dbReference type="EMBL" id="KAJ0963230.1"/>
    </source>
</evidence>
<dbReference type="InterPro" id="IPR017853">
    <property type="entry name" value="GH"/>
</dbReference>
<evidence type="ECO:0000256" key="2">
    <source>
        <dbReference type="ARBA" id="ARBA00022801"/>
    </source>
</evidence>
<evidence type="ECO:0000256" key="4">
    <source>
        <dbReference type="RuleBase" id="RU004335"/>
    </source>
</evidence>
<evidence type="ECO:0000256" key="1">
    <source>
        <dbReference type="ARBA" id="ARBA00008773"/>
    </source>
</evidence>
<dbReference type="GO" id="GO:0004553">
    <property type="term" value="F:hydrolase activity, hydrolyzing O-glycosyl compounds"/>
    <property type="evidence" value="ECO:0007669"/>
    <property type="project" value="InterPro"/>
</dbReference>
<feature type="region of interest" description="Disordered" evidence="5">
    <location>
        <begin position="74"/>
        <end position="93"/>
    </location>
</feature>
<proteinExistence type="inferred from homology"/>
<keyword evidence="2" id="KW-0378">Hydrolase</keyword>
<dbReference type="Gene3D" id="3.20.20.80">
    <property type="entry name" value="Glycosidases"/>
    <property type="match status" value="1"/>
</dbReference>
<accession>A0A9D5BYU2</accession>
<evidence type="ECO:0000313" key="7">
    <source>
        <dbReference type="Proteomes" id="UP001085076"/>
    </source>
</evidence>
<sequence length="136" mass="15164">MISSRFLINVYPYFVFKADPKRFSLKYAVLFEPNNGVVDPGSGIHYNNMLHAQVDAVRFAISKAGGDEGLEIRVSETGLPSTGDPDEASATPENARRYIGNLMRMMAEGKGMPARARDPLRVDIFMLFNENLKPRP</sequence>
<dbReference type="GO" id="GO:0005975">
    <property type="term" value="P:carbohydrate metabolic process"/>
    <property type="evidence" value="ECO:0007669"/>
    <property type="project" value="InterPro"/>
</dbReference>
<dbReference type="SUPFAM" id="SSF51445">
    <property type="entry name" value="(Trans)glycosidases"/>
    <property type="match status" value="1"/>
</dbReference>
<name>A0A9D5BYU2_9LILI</name>
<dbReference type="Proteomes" id="UP001085076">
    <property type="component" value="Miscellaneous, Linkage group lg09"/>
</dbReference>
<dbReference type="OrthoDB" id="77201at2759"/>
<reference evidence="6" key="1">
    <citation type="submission" date="2021-03" db="EMBL/GenBank/DDBJ databases">
        <authorList>
            <person name="Li Z."/>
            <person name="Yang C."/>
        </authorList>
    </citation>
    <scope>NUCLEOTIDE SEQUENCE</scope>
    <source>
        <strain evidence="6">Dzin_1.0</strain>
        <tissue evidence="6">Leaf</tissue>
    </source>
</reference>
<reference evidence="6" key="2">
    <citation type="journal article" date="2022" name="Hortic Res">
        <title>The genome of Dioscorea zingiberensis sheds light on the biosynthesis, origin and evolution of the medicinally important diosgenin saponins.</title>
        <authorList>
            <person name="Li Y."/>
            <person name="Tan C."/>
            <person name="Li Z."/>
            <person name="Guo J."/>
            <person name="Li S."/>
            <person name="Chen X."/>
            <person name="Wang C."/>
            <person name="Dai X."/>
            <person name="Yang H."/>
            <person name="Song W."/>
            <person name="Hou L."/>
            <person name="Xu J."/>
            <person name="Tong Z."/>
            <person name="Xu A."/>
            <person name="Yuan X."/>
            <person name="Wang W."/>
            <person name="Yang Q."/>
            <person name="Chen L."/>
            <person name="Sun Z."/>
            <person name="Wang K."/>
            <person name="Pan B."/>
            <person name="Chen J."/>
            <person name="Bao Y."/>
            <person name="Liu F."/>
            <person name="Qi X."/>
            <person name="Gang D.R."/>
            <person name="Wen J."/>
            <person name="Li J."/>
        </authorList>
    </citation>
    <scope>NUCLEOTIDE SEQUENCE</scope>
    <source>
        <strain evidence="6">Dzin_1.0</strain>
    </source>
</reference>
<dbReference type="AlphaFoldDB" id="A0A9D5BYU2"/>
<dbReference type="PANTHER" id="PTHR32227">
    <property type="entry name" value="GLUCAN ENDO-1,3-BETA-GLUCOSIDASE BG1-RELATED-RELATED"/>
    <property type="match status" value="1"/>
</dbReference>
<evidence type="ECO:0000256" key="3">
    <source>
        <dbReference type="ARBA" id="ARBA00023295"/>
    </source>
</evidence>
<keyword evidence="7" id="KW-1185">Reference proteome</keyword>
<dbReference type="InterPro" id="IPR000490">
    <property type="entry name" value="Glyco_hydro_17"/>
</dbReference>
<organism evidence="6 7">
    <name type="scientific">Dioscorea zingiberensis</name>
    <dbReference type="NCBI Taxonomy" id="325984"/>
    <lineage>
        <taxon>Eukaryota</taxon>
        <taxon>Viridiplantae</taxon>
        <taxon>Streptophyta</taxon>
        <taxon>Embryophyta</taxon>
        <taxon>Tracheophyta</taxon>
        <taxon>Spermatophyta</taxon>
        <taxon>Magnoliopsida</taxon>
        <taxon>Liliopsida</taxon>
        <taxon>Dioscoreales</taxon>
        <taxon>Dioscoreaceae</taxon>
        <taxon>Dioscorea</taxon>
    </lineage>
</organism>
<dbReference type="Pfam" id="PF00332">
    <property type="entry name" value="Glyco_hydro_17"/>
    <property type="match status" value="1"/>
</dbReference>
<comment type="caution">
    <text evidence="6">The sequence shown here is derived from an EMBL/GenBank/DDBJ whole genome shotgun (WGS) entry which is preliminary data.</text>
</comment>
<protein>
    <submittedName>
        <fullName evidence="6">Uncharacterized protein</fullName>
    </submittedName>
</protein>
<evidence type="ECO:0000256" key="5">
    <source>
        <dbReference type="SAM" id="MobiDB-lite"/>
    </source>
</evidence>